<dbReference type="GO" id="GO:0004497">
    <property type="term" value="F:monooxygenase activity"/>
    <property type="evidence" value="ECO:0007669"/>
    <property type="project" value="UniProtKB-KW"/>
</dbReference>
<reference evidence="2 3" key="1">
    <citation type="submission" date="2016-11" db="EMBL/GenBank/DDBJ databases">
        <authorList>
            <person name="Jaros S."/>
            <person name="Januszkiewicz K."/>
            <person name="Wedrychowicz H."/>
        </authorList>
    </citation>
    <scope>NUCLEOTIDE SEQUENCE [LARGE SCALE GENOMIC DNA]</scope>
    <source>
        <strain evidence="2 3">DSM 9705</strain>
    </source>
</reference>
<dbReference type="InterPro" id="IPR007138">
    <property type="entry name" value="ABM_dom"/>
</dbReference>
<keyword evidence="2" id="KW-0503">Monooxygenase</keyword>
<dbReference type="OrthoDB" id="5405645at2"/>
<evidence type="ECO:0000259" key="1">
    <source>
        <dbReference type="PROSITE" id="PS51725"/>
    </source>
</evidence>
<dbReference type="AlphaFoldDB" id="A0A1M5W5A8"/>
<evidence type="ECO:0000313" key="3">
    <source>
        <dbReference type="Proteomes" id="UP000184139"/>
    </source>
</evidence>
<dbReference type="PROSITE" id="PS51725">
    <property type="entry name" value="ABM"/>
    <property type="match status" value="1"/>
</dbReference>
<feature type="domain" description="ABM" evidence="1">
    <location>
        <begin position="3"/>
        <end position="91"/>
    </location>
</feature>
<name>A0A1M5W5A8_9BACT</name>
<dbReference type="EMBL" id="FQXS01000011">
    <property type="protein sequence ID" value="SHH82618.1"/>
    <property type="molecule type" value="Genomic_DNA"/>
</dbReference>
<gene>
    <name evidence="2" type="ORF">SAMN02745124_02074</name>
</gene>
<dbReference type="Pfam" id="PF03992">
    <property type="entry name" value="ABM"/>
    <property type="match status" value="1"/>
</dbReference>
<dbReference type="Gene3D" id="3.30.70.100">
    <property type="match status" value="1"/>
</dbReference>
<accession>A0A1M5W5A8</accession>
<dbReference type="InterPro" id="IPR011008">
    <property type="entry name" value="Dimeric_a/b-barrel"/>
</dbReference>
<proteinExistence type="predicted"/>
<dbReference type="STRING" id="1121409.SAMN02745124_02074"/>
<keyword evidence="3" id="KW-1185">Reference proteome</keyword>
<dbReference type="RefSeq" id="WP_073375810.1">
    <property type="nucleotide sequence ID" value="NZ_FQXS01000011.1"/>
</dbReference>
<protein>
    <submittedName>
        <fullName evidence="2">Heme-degrading monooxygenase HmoA</fullName>
    </submittedName>
</protein>
<sequence>MSVMVIIKRVFRMDHTDDLIPLLKELRKRSEKQPGFISRVTYSKLNDPGECIVINEWETADDWINWMSRAEAKELQWKIDSLIGEKTTFEIYRPEDF</sequence>
<keyword evidence="2" id="KW-0560">Oxidoreductase</keyword>
<evidence type="ECO:0000313" key="2">
    <source>
        <dbReference type="EMBL" id="SHH82618.1"/>
    </source>
</evidence>
<organism evidence="2 3">
    <name type="scientific">Desulfofustis glycolicus DSM 9705</name>
    <dbReference type="NCBI Taxonomy" id="1121409"/>
    <lineage>
        <taxon>Bacteria</taxon>
        <taxon>Pseudomonadati</taxon>
        <taxon>Thermodesulfobacteriota</taxon>
        <taxon>Desulfobulbia</taxon>
        <taxon>Desulfobulbales</taxon>
        <taxon>Desulfocapsaceae</taxon>
        <taxon>Desulfofustis</taxon>
    </lineage>
</organism>
<dbReference type="Proteomes" id="UP000184139">
    <property type="component" value="Unassembled WGS sequence"/>
</dbReference>
<dbReference type="SUPFAM" id="SSF54909">
    <property type="entry name" value="Dimeric alpha+beta barrel"/>
    <property type="match status" value="1"/>
</dbReference>